<dbReference type="InterPro" id="IPR035906">
    <property type="entry name" value="MetI-like_sf"/>
</dbReference>
<evidence type="ECO:0000256" key="6">
    <source>
        <dbReference type="ARBA" id="ARBA00023136"/>
    </source>
</evidence>
<evidence type="ECO:0000256" key="4">
    <source>
        <dbReference type="ARBA" id="ARBA00022692"/>
    </source>
</evidence>
<dbReference type="FunFam" id="1.10.3720.10:FF:000003">
    <property type="entry name" value="Aliphatic sulfonate ABC transporter permease"/>
    <property type="match status" value="1"/>
</dbReference>
<feature type="domain" description="ABC transmembrane type-1" evidence="8">
    <location>
        <begin position="83"/>
        <end position="263"/>
    </location>
</feature>
<dbReference type="AlphaFoldDB" id="A0A3S0A3P9"/>
<feature type="transmembrane region" description="Helical" evidence="7">
    <location>
        <begin position="208"/>
        <end position="233"/>
    </location>
</feature>
<feature type="transmembrane region" description="Helical" evidence="7">
    <location>
        <begin position="29"/>
        <end position="49"/>
    </location>
</feature>
<name>A0A3S0A3P9_9BACL</name>
<organism evidence="9 10">
    <name type="scientific">Paenibacillus whitsoniae</name>
    <dbReference type="NCBI Taxonomy" id="2496558"/>
    <lineage>
        <taxon>Bacteria</taxon>
        <taxon>Bacillati</taxon>
        <taxon>Bacillota</taxon>
        <taxon>Bacilli</taxon>
        <taxon>Bacillales</taxon>
        <taxon>Paenibacillaceae</taxon>
        <taxon>Paenibacillus</taxon>
    </lineage>
</organism>
<sequence length="278" mass="30680">MAVELKLEAVVKKRKKSALFAIRGDISRATYSGGIVLVTVIALLVWSVLSYGGYVNPTFLPTPGQVVKQFGIQLQNAVFWHNVGMSIFRVGAGFLLACLLGIPLGILAGTFRFAEALLVPPTEFIRYMPATAFIPLIMVWAGIGEWAKVIVIFIGCFFQLMLMVADNTRSVSNDLLQTSYTLGASRWQAIEKVLIPALLPDLMNTLRLIIGWAWTYLVVAELVAASSGLGFSIMKAQRFLNTDQIFVGIIVIGLLGLLTDRTFAYCHRRFFPWLEGGR</sequence>
<dbReference type="InterPro" id="IPR000515">
    <property type="entry name" value="MetI-like"/>
</dbReference>
<evidence type="ECO:0000256" key="1">
    <source>
        <dbReference type="ARBA" id="ARBA00004651"/>
    </source>
</evidence>
<accession>A0A3S0A3P9</accession>
<dbReference type="Gene3D" id="1.10.3720.10">
    <property type="entry name" value="MetI-like"/>
    <property type="match status" value="1"/>
</dbReference>
<feature type="transmembrane region" description="Helical" evidence="7">
    <location>
        <begin position="87"/>
        <end position="112"/>
    </location>
</feature>
<dbReference type="PANTHER" id="PTHR30151:SF0">
    <property type="entry name" value="ABC TRANSPORTER PERMEASE PROTEIN MJ0413-RELATED"/>
    <property type="match status" value="1"/>
</dbReference>
<dbReference type="SUPFAM" id="SSF161098">
    <property type="entry name" value="MetI-like"/>
    <property type="match status" value="1"/>
</dbReference>
<dbReference type="CDD" id="cd06261">
    <property type="entry name" value="TM_PBP2"/>
    <property type="match status" value="1"/>
</dbReference>
<comment type="subcellular location">
    <subcellularLocation>
        <location evidence="1 7">Cell membrane</location>
        <topology evidence="1 7">Multi-pass membrane protein</topology>
    </subcellularLocation>
</comment>
<evidence type="ECO:0000256" key="7">
    <source>
        <dbReference type="RuleBase" id="RU363032"/>
    </source>
</evidence>
<evidence type="ECO:0000259" key="8">
    <source>
        <dbReference type="PROSITE" id="PS50928"/>
    </source>
</evidence>
<proteinExistence type="inferred from homology"/>
<feature type="transmembrane region" description="Helical" evidence="7">
    <location>
        <begin position="124"/>
        <end position="143"/>
    </location>
</feature>
<dbReference type="EMBL" id="RXHU01000042">
    <property type="protein sequence ID" value="RTE08800.1"/>
    <property type="molecule type" value="Genomic_DNA"/>
</dbReference>
<comment type="similarity">
    <text evidence="7">Belongs to the binding-protein-dependent transport system permease family.</text>
</comment>
<dbReference type="PANTHER" id="PTHR30151">
    <property type="entry name" value="ALKANE SULFONATE ABC TRANSPORTER-RELATED, MEMBRANE SUBUNIT"/>
    <property type="match status" value="1"/>
</dbReference>
<reference evidence="9 10" key="1">
    <citation type="submission" date="2018-12" db="EMBL/GenBank/DDBJ databases">
        <title>Bacillus ochoae sp. nov., Paenibacillus whitsoniae sp. nov., Paenibacillus spiritus sp. nov. Isolated from the Mars Exploration Rover during spacecraft assembly.</title>
        <authorList>
            <person name="Seuylemezian A."/>
            <person name="Vaishampayan P."/>
        </authorList>
    </citation>
    <scope>NUCLEOTIDE SEQUENCE [LARGE SCALE GENOMIC DNA]</scope>
    <source>
        <strain evidence="9 10">MER 54</strain>
    </source>
</reference>
<dbReference type="GO" id="GO:0042918">
    <property type="term" value="P:alkanesulfonate transmembrane transport"/>
    <property type="evidence" value="ECO:0007669"/>
    <property type="project" value="UniProtKB-ARBA"/>
</dbReference>
<dbReference type="Proteomes" id="UP000276128">
    <property type="component" value="Unassembled WGS sequence"/>
</dbReference>
<evidence type="ECO:0000256" key="5">
    <source>
        <dbReference type="ARBA" id="ARBA00022989"/>
    </source>
</evidence>
<dbReference type="OrthoDB" id="9804353at2"/>
<evidence type="ECO:0000313" key="10">
    <source>
        <dbReference type="Proteomes" id="UP000276128"/>
    </source>
</evidence>
<evidence type="ECO:0000313" key="9">
    <source>
        <dbReference type="EMBL" id="RTE08800.1"/>
    </source>
</evidence>
<dbReference type="Pfam" id="PF00528">
    <property type="entry name" value="BPD_transp_1"/>
    <property type="match status" value="1"/>
</dbReference>
<keyword evidence="10" id="KW-1185">Reference proteome</keyword>
<keyword evidence="5 7" id="KW-1133">Transmembrane helix</keyword>
<keyword evidence="2 7" id="KW-0813">Transport</keyword>
<keyword evidence="4 7" id="KW-0812">Transmembrane</keyword>
<keyword evidence="6 7" id="KW-0472">Membrane</keyword>
<evidence type="ECO:0000256" key="3">
    <source>
        <dbReference type="ARBA" id="ARBA00022475"/>
    </source>
</evidence>
<dbReference type="PROSITE" id="PS50928">
    <property type="entry name" value="ABC_TM1"/>
    <property type="match status" value="1"/>
</dbReference>
<dbReference type="RefSeq" id="WP_126142016.1">
    <property type="nucleotide sequence ID" value="NZ_RXHU01000042.1"/>
</dbReference>
<gene>
    <name evidence="9" type="ORF">EJQ19_14835</name>
</gene>
<feature type="transmembrane region" description="Helical" evidence="7">
    <location>
        <begin position="245"/>
        <end position="264"/>
    </location>
</feature>
<comment type="caution">
    <text evidence="9">The sequence shown here is derived from an EMBL/GenBank/DDBJ whole genome shotgun (WGS) entry which is preliminary data.</text>
</comment>
<dbReference type="GO" id="GO:0005886">
    <property type="term" value="C:plasma membrane"/>
    <property type="evidence" value="ECO:0007669"/>
    <property type="project" value="UniProtKB-SubCell"/>
</dbReference>
<keyword evidence="3" id="KW-1003">Cell membrane</keyword>
<evidence type="ECO:0000256" key="2">
    <source>
        <dbReference type="ARBA" id="ARBA00022448"/>
    </source>
</evidence>
<protein>
    <submittedName>
        <fullName evidence="9">ABC transporter permease</fullName>
    </submittedName>
</protein>